<dbReference type="AlphaFoldDB" id="A0A271J130"/>
<dbReference type="InterPro" id="IPR011047">
    <property type="entry name" value="Quinoprotein_ADH-like_sf"/>
</dbReference>
<accession>A0A271J130</accession>
<evidence type="ECO:0000313" key="3">
    <source>
        <dbReference type="EMBL" id="PAP77216.1"/>
    </source>
</evidence>
<dbReference type="SMART" id="SM00564">
    <property type="entry name" value="PQQ"/>
    <property type="match status" value="5"/>
</dbReference>
<feature type="signal peptide" evidence="1">
    <location>
        <begin position="1"/>
        <end position="28"/>
    </location>
</feature>
<dbReference type="PANTHER" id="PTHR34512">
    <property type="entry name" value="CELL SURFACE PROTEIN"/>
    <property type="match status" value="1"/>
</dbReference>
<evidence type="ECO:0000313" key="4">
    <source>
        <dbReference type="Proteomes" id="UP000216339"/>
    </source>
</evidence>
<evidence type="ECO:0000256" key="1">
    <source>
        <dbReference type="SAM" id="SignalP"/>
    </source>
</evidence>
<dbReference type="InterPro" id="IPR002372">
    <property type="entry name" value="PQQ_rpt_dom"/>
</dbReference>
<dbReference type="PANTHER" id="PTHR34512:SF30">
    <property type="entry name" value="OUTER MEMBRANE PROTEIN ASSEMBLY FACTOR BAMB"/>
    <property type="match status" value="1"/>
</dbReference>
<keyword evidence="1" id="KW-0732">Signal</keyword>
<dbReference type="EMBL" id="MQWD01000001">
    <property type="protein sequence ID" value="PAP77216.1"/>
    <property type="molecule type" value="Genomic_DNA"/>
</dbReference>
<name>A0A271J130_9BACT</name>
<dbReference type="Proteomes" id="UP000216339">
    <property type="component" value="Unassembled WGS sequence"/>
</dbReference>
<sequence>MNYVVVSAPYPLNVHVALALTLAGLALAACSTAETADIDQVSPTLETLWTAGQPVGIAFSTIRKGAVDADRFYAIRERVGDGRALVAYDRRDGAEAWRQTVVGPCTVVPAGDVVYCPGDYLYALDARTGRVLWRHGTGRAEDSFQLVDADADAARVYGGVAGAADGTGRVVAVDARTGELVWERTFEGPGWKGIRMAAATLAPDGDDLFVSFSGEYAPPAIYSAAAVAALDPATGTERWRVVDGGPETDREGSALAFSGDLVLYTDSGGQEVVAVSRRARAVAWRAPYTPGSFSINAAPVVAGGRVYYTDTLGGVFAVDAATGRRAWAVERPGGFFTQLACGGLLYADDQRGALFDLGTGRHLGPLLADDEAIPGQAASADGVLYLSASSGVHAFACTG</sequence>
<keyword evidence="4" id="KW-1185">Reference proteome</keyword>
<comment type="caution">
    <text evidence="3">The sequence shown here is derived from an EMBL/GenBank/DDBJ whole genome shotgun (WGS) entry which is preliminary data.</text>
</comment>
<proteinExistence type="predicted"/>
<feature type="domain" description="Pyrrolo-quinoline quinone repeat" evidence="2">
    <location>
        <begin position="226"/>
        <end position="333"/>
    </location>
</feature>
<protein>
    <recommendedName>
        <fullName evidence="2">Pyrrolo-quinoline quinone repeat domain-containing protein</fullName>
    </recommendedName>
</protein>
<reference evidence="3 4" key="1">
    <citation type="submission" date="2016-11" db="EMBL/GenBank/DDBJ databases">
        <title>Study of marine rhodopsin-containing bacteria.</title>
        <authorList>
            <person name="Yoshizawa S."/>
            <person name="Kumagai Y."/>
            <person name="Kogure K."/>
        </authorList>
    </citation>
    <scope>NUCLEOTIDE SEQUENCE [LARGE SCALE GENOMIC DNA]</scope>
    <source>
        <strain evidence="3 4">SAORIC-28</strain>
    </source>
</reference>
<feature type="chain" id="PRO_5012357189" description="Pyrrolo-quinoline quinone repeat domain-containing protein" evidence="1">
    <location>
        <begin position="29"/>
        <end position="399"/>
    </location>
</feature>
<dbReference type="SUPFAM" id="SSF50998">
    <property type="entry name" value="Quinoprotein alcohol dehydrogenase-like"/>
    <property type="match status" value="1"/>
</dbReference>
<dbReference type="InterPro" id="IPR018391">
    <property type="entry name" value="PQQ_b-propeller_rpt"/>
</dbReference>
<evidence type="ECO:0000259" key="2">
    <source>
        <dbReference type="Pfam" id="PF13360"/>
    </source>
</evidence>
<gene>
    <name evidence="3" type="ORF">BSZ37_12625</name>
</gene>
<dbReference type="Pfam" id="PF13360">
    <property type="entry name" value="PQQ_2"/>
    <property type="match status" value="2"/>
</dbReference>
<dbReference type="InterPro" id="IPR015943">
    <property type="entry name" value="WD40/YVTN_repeat-like_dom_sf"/>
</dbReference>
<feature type="domain" description="Pyrrolo-quinoline quinone repeat" evidence="2">
    <location>
        <begin position="44"/>
        <end position="190"/>
    </location>
</feature>
<dbReference type="Gene3D" id="2.130.10.10">
    <property type="entry name" value="YVTN repeat-like/Quinoprotein amine dehydrogenase"/>
    <property type="match status" value="1"/>
</dbReference>
<organism evidence="3 4">
    <name type="scientific">Rubrivirga marina</name>
    <dbReference type="NCBI Taxonomy" id="1196024"/>
    <lineage>
        <taxon>Bacteria</taxon>
        <taxon>Pseudomonadati</taxon>
        <taxon>Rhodothermota</taxon>
        <taxon>Rhodothermia</taxon>
        <taxon>Rhodothermales</taxon>
        <taxon>Rubricoccaceae</taxon>
        <taxon>Rubrivirga</taxon>
    </lineage>
</organism>
<dbReference type="Gene3D" id="2.40.10.480">
    <property type="match status" value="1"/>
</dbReference>